<reference evidence="1 2" key="1">
    <citation type="submission" date="2018-11" db="EMBL/GenBank/DDBJ databases">
        <authorList>
            <consortium name="Pathogen Informatics"/>
        </authorList>
    </citation>
    <scope>NUCLEOTIDE SEQUENCE [LARGE SCALE GENOMIC DNA]</scope>
</reference>
<sequence length="165" mass="18518">MGYQPTNPLAVRPIRPACHFLSPPINSADIVLLLAHMRPPFECRRLRAAYVGLNWGDCNNVRGLLHPRHDSWEKPRVRFTLTNYPGHRLQNLASERETSVYCPLDLPGSFTRQNLRHDTGAADACHLDAYAYLSSYAGVPAVDACISAGSLYKTACLYRMQFTND</sequence>
<dbReference type="AlphaFoldDB" id="A0A3P6SJ76"/>
<evidence type="ECO:0000313" key="1">
    <source>
        <dbReference type="EMBL" id="VDK71509.1"/>
    </source>
</evidence>
<name>A0A3P6SJ76_DIBLA</name>
<evidence type="ECO:0000313" key="2">
    <source>
        <dbReference type="Proteomes" id="UP000281553"/>
    </source>
</evidence>
<keyword evidence="2" id="KW-1185">Reference proteome</keyword>
<gene>
    <name evidence="1" type="ORF">DILT_LOCUS2333</name>
</gene>
<organism evidence="1 2">
    <name type="scientific">Dibothriocephalus latus</name>
    <name type="common">Fish tapeworm</name>
    <name type="synonym">Diphyllobothrium latum</name>
    <dbReference type="NCBI Taxonomy" id="60516"/>
    <lineage>
        <taxon>Eukaryota</taxon>
        <taxon>Metazoa</taxon>
        <taxon>Spiralia</taxon>
        <taxon>Lophotrochozoa</taxon>
        <taxon>Platyhelminthes</taxon>
        <taxon>Cestoda</taxon>
        <taxon>Eucestoda</taxon>
        <taxon>Diphyllobothriidea</taxon>
        <taxon>Diphyllobothriidae</taxon>
        <taxon>Dibothriocephalus</taxon>
    </lineage>
</organism>
<protein>
    <submittedName>
        <fullName evidence="1">Uncharacterized protein</fullName>
    </submittedName>
</protein>
<accession>A0A3P6SJ76</accession>
<proteinExistence type="predicted"/>
<dbReference type="Proteomes" id="UP000281553">
    <property type="component" value="Unassembled WGS sequence"/>
</dbReference>
<dbReference type="EMBL" id="UYRU01041960">
    <property type="protein sequence ID" value="VDK71509.1"/>
    <property type="molecule type" value="Genomic_DNA"/>
</dbReference>